<evidence type="ECO:0000313" key="2">
    <source>
        <dbReference type="Proteomes" id="UP000499080"/>
    </source>
</evidence>
<proteinExistence type="predicted"/>
<evidence type="ECO:0000313" key="1">
    <source>
        <dbReference type="EMBL" id="GBN39793.1"/>
    </source>
</evidence>
<dbReference type="AlphaFoldDB" id="A0A4Y2NLU7"/>
<accession>A0A4Y2NLU7</accession>
<reference evidence="1 2" key="1">
    <citation type="journal article" date="2019" name="Sci. Rep.">
        <title>Orb-weaving spider Araneus ventricosus genome elucidates the spidroin gene catalogue.</title>
        <authorList>
            <person name="Kono N."/>
            <person name="Nakamura H."/>
            <person name="Ohtoshi R."/>
            <person name="Moran D.A.P."/>
            <person name="Shinohara A."/>
            <person name="Yoshida Y."/>
            <person name="Fujiwara M."/>
            <person name="Mori M."/>
            <person name="Tomita M."/>
            <person name="Arakawa K."/>
        </authorList>
    </citation>
    <scope>NUCLEOTIDE SEQUENCE [LARGE SCALE GENOMIC DNA]</scope>
</reference>
<organism evidence="1 2">
    <name type="scientific">Araneus ventricosus</name>
    <name type="common">Orbweaver spider</name>
    <name type="synonym">Epeira ventricosa</name>
    <dbReference type="NCBI Taxonomy" id="182803"/>
    <lineage>
        <taxon>Eukaryota</taxon>
        <taxon>Metazoa</taxon>
        <taxon>Ecdysozoa</taxon>
        <taxon>Arthropoda</taxon>
        <taxon>Chelicerata</taxon>
        <taxon>Arachnida</taxon>
        <taxon>Araneae</taxon>
        <taxon>Araneomorphae</taxon>
        <taxon>Entelegynae</taxon>
        <taxon>Araneoidea</taxon>
        <taxon>Araneidae</taxon>
        <taxon>Araneus</taxon>
    </lineage>
</organism>
<comment type="caution">
    <text evidence="1">The sequence shown here is derived from an EMBL/GenBank/DDBJ whole genome shotgun (WGS) entry which is preliminary data.</text>
</comment>
<gene>
    <name evidence="1" type="ORF">AVEN_217723_1</name>
</gene>
<sequence length="148" mass="16870">MRRLSSQISWPWGKSYSSSNIFPDLKFSYSVFANPERGGKPSLSICVCKQLKERISHILKKICLGHKTEVVAVSSRHPPLWLKRRGQMKRSIFCAFHVGFEALPAPTEASLSNASVPFNIPALYRRRSSFRLRIEDCRVDGMTRTSLK</sequence>
<dbReference type="EMBL" id="BGPR01009401">
    <property type="protein sequence ID" value="GBN39793.1"/>
    <property type="molecule type" value="Genomic_DNA"/>
</dbReference>
<name>A0A4Y2NLU7_ARAVE</name>
<keyword evidence="2" id="KW-1185">Reference proteome</keyword>
<dbReference type="Proteomes" id="UP000499080">
    <property type="component" value="Unassembled WGS sequence"/>
</dbReference>
<protein>
    <submittedName>
        <fullName evidence="1">Uncharacterized protein</fullName>
    </submittedName>
</protein>